<comment type="caution">
    <text evidence="1">The sequence shown here is derived from an EMBL/GenBank/DDBJ whole genome shotgun (WGS) entry which is preliminary data.</text>
</comment>
<organism evidence="1 2">
    <name type="scientific">Amycolatopsis dongchuanensis</name>
    <dbReference type="NCBI Taxonomy" id="1070866"/>
    <lineage>
        <taxon>Bacteria</taxon>
        <taxon>Bacillati</taxon>
        <taxon>Actinomycetota</taxon>
        <taxon>Actinomycetes</taxon>
        <taxon>Pseudonocardiales</taxon>
        <taxon>Pseudonocardiaceae</taxon>
        <taxon>Amycolatopsis</taxon>
    </lineage>
</organism>
<evidence type="ECO:0000313" key="1">
    <source>
        <dbReference type="EMBL" id="GAA4669776.1"/>
    </source>
</evidence>
<protein>
    <submittedName>
        <fullName evidence="1">Uncharacterized protein</fullName>
    </submittedName>
</protein>
<proteinExistence type="predicted"/>
<evidence type="ECO:0000313" key="2">
    <source>
        <dbReference type="Proteomes" id="UP001500192"/>
    </source>
</evidence>
<gene>
    <name evidence="1" type="ORF">GCM10023214_75380</name>
</gene>
<reference evidence="2" key="1">
    <citation type="journal article" date="2019" name="Int. J. Syst. Evol. Microbiol.">
        <title>The Global Catalogue of Microorganisms (GCM) 10K type strain sequencing project: providing services to taxonomists for standard genome sequencing and annotation.</title>
        <authorList>
            <consortium name="The Broad Institute Genomics Platform"/>
            <consortium name="The Broad Institute Genome Sequencing Center for Infectious Disease"/>
            <person name="Wu L."/>
            <person name="Ma J."/>
        </authorList>
    </citation>
    <scope>NUCLEOTIDE SEQUENCE [LARGE SCALE GENOMIC DNA]</scope>
    <source>
        <strain evidence="2">JCM 18054</strain>
    </source>
</reference>
<name>A0ABP8VRC1_9PSEU</name>
<sequence length="64" mass="6844">MPVRELCRAAWFEEKALPCRSPPGTGDREPGIRGNRFGHPVSCYTGGKQATAATNTYDISASCG</sequence>
<accession>A0ABP8VRC1</accession>
<keyword evidence="2" id="KW-1185">Reference proteome</keyword>
<dbReference type="EMBL" id="BAABIB010000168">
    <property type="protein sequence ID" value="GAA4669776.1"/>
    <property type="molecule type" value="Genomic_DNA"/>
</dbReference>
<dbReference type="Proteomes" id="UP001500192">
    <property type="component" value="Unassembled WGS sequence"/>
</dbReference>